<proteinExistence type="predicted"/>
<dbReference type="RefSeq" id="WP_024924752.1">
    <property type="nucleotide sequence ID" value="NZ_MDEO01000035.1"/>
</dbReference>
<evidence type="ECO:0000256" key="2">
    <source>
        <dbReference type="SAM" id="Phobius"/>
    </source>
</evidence>
<keyword evidence="2" id="KW-1133">Transmembrane helix</keyword>
<sequence>MHSTLREMQALAFSPRFWGLILLATAVLGVTGPFGTYERLALLPRLAYWLALALATFTIGYAIVRLAGQTLFEGRDAPRLLRALITGAIAGLPIALVVLAFDAAVLSAPMPSPRAALTLFLNCALIAAAISLASVLIAGETSADTVPPAETPTTPAAVDVAPPRPERRPPLLERLPLPSRGRLTRLSMQDHYVEVHTEKGSTLVLMRMADAIGETEGEPGLQIHRSHWVALEAVAGTARRDGKLLLKLKDGTLLPVSRSFSAAVREAGIR</sequence>
<feature type="transmembrane region" description="Helical" evidence="2">
    <location>
        <begin position="12"/>
        <end position="34"/>
    </location>
</feature>
<protein>
    <recommendedName>
        <fullName evidence="3">HTH LytTR-type domain-containing protein</fullName>
    </recommendedName>
</protein>
<accession>A0A1C2DJW0</accession>
<reference evidence="4 5" key="1">
    <citation type="submission" date="2016-08" db="EMBL/GenBank/DDBJ databases">
        <title>Whole genome sequence of Mesorhizobium sp. strain UASWS1009 isolated from industrial sewage.</title>
        <authorList>
            <person name="Crovadore J."/>
            <person name="Calmin G."/>
            <person name="Chablais R."/>
            <person name="Cochard B."/>
            <person name="Lefort F."/>
        </authorList>
    </citation>
    <scope>NUCLEOTIDE SEQUENCE [LARGE SCALE GENOMIC DNA]</scope>
    <source>
        <strain evidence="4 5">UASWS1009</strain>
    </source>
</reference>
<dbReference type="PROSITE" id="PS50930">
    <property type="entry name" value="HTH_LYTTR"/>
    <property type="match status" value="1"/>
</dbReference>
<evidence type="ECO:0000313" key="5">
    <source>
        <dbReference type="Proteomes" id="UP000094412"/>
    </source>
</evidence>
<keyword evidence="5" id="KW-1185">Reference proteome</keyword>
<dbReference type="GO" id="GO:0003677">
    <property type="term" value="F:DNA binding"/>
    <property type="evidence" value="ECO:0007669"/>
    <property type="project" value="InterPro"/>
</dbReference>
<dbReference type="EMBL" id="MDEO01000035">
    <property type="protein sequence ID" value="OCX15007.1"/>
    <property type="molecule type" value="Genomic_DNA"/>
</dbReference>
<feature type="region of interest" description="Disordered" evidence="1">
    <location>
        <begin position="143"/>
        <end position="170"/>
    </location>
</feature>
<dbReference type="Gene3D" id="2.40.50.1020">
    <property type="entry name" value="LytTr DNA-binding domain"/>
    <property type="match status" value="1"/>
</dbReference>
<feature type="transmembrane region" description="Helical" evidence="2">
    <location>
        <begin position="46"/>
        <end position="68"/>
    </location>
</feature>
<evidence type="ECO:0000256" key="1">
    <source>
        <dbReference type="SAM" id="MobiDB-lite"/>
    </source>
</evidence>
<name>A0A1C2DJW0_9HYPH</name>
<dbReference type="AlphaFoldDB" id="A0A1C2DJW0"/>
<feature type="compositionally biased region" description="Low complexity" evidence="1">
    <location>
        <begin position="143"/>
        <end position="161"/>
    </location>
</feature>
<organism evidence="4 5">
    <name type="scientific">Mesorhizobium hungaricum</name>
    <dbReference type="NCBI Taxonomy" id="1566387"/>
    <lineage>
        <taxon>Bacteria</taxon>
        <taxon>Pseudomonadati</taxon>
        <taxon>Pseudomonadota</taxon>
        <taxon>Alphaproteobacteria</taxon>
        <taxon>Hyphomicrobiales</taxon>
        <taxon>Phyllobacteriaceae</taxon>
        <taxon>Mesorhizobium</taxon>
    </lineage>
</organism>
<keyword evidence="2" id="KW-0812">Transmembrane</keyword>
<dbReference type="InterPro" id="IPR007492">
    <property type="entry name" value="LytTR_DNA-bd_dom"/>
</dbReference>
<gene>
    <name evidence="4" type="ORF">QV13_21680</name>
</gene>
<feature type="domain" description="HTH LytTR-type" evidence="3">
    <location>
        <begin position="183"/>
        <end position="270"/>
    </location>
</feature>
<dbReference type="SMART" id="SM00850">
    <property type="entry name" value="LytTR"/>
    <property type="match status" value="1"/>
</dbReference>
<keyword evidence="2" id="KW-0472">Membrane</keyword>
<comment type="caution">
    <text evidence="4">The sequence shown here is derived from an EMBL/GenBank/DDBJ whole genome shotgun (WGS) entry which is preliminary data.</text>
</comment>
<dbReference type="STRING" id="1566387.QV13_21680"/>
<dbReference type="Proteomes" id="UP000094412">
    <property type="component" value="Unassembled WGS sequence"/>
</dbReference>
<dbReference type="Pfam" id="PF04397">
    <property type="entry name" value="LytTR"/>
    <property type="match status" value="1"/>
</dbReference>
<feature type="transmembrane region" description="Helical" evidence="2">
    <location>
        <begin position="80"/>
        <end position="103"/>
    </location>
</feature>
<feature type="transmembrane region" description="Helical" evidence="2">
    <location>
        <begin position="115"/>
        <end position="138"/>
    </location>
</feature>
<evidence type="ECO:0000259" key="3">
    <source>
        <dbReference type="PROSITE" id="PS50930"/>
    </source>
</evidence>
<evidence type="ECO:0000313" key="4">
    <source>
        <dbReference type="EMBL" id="OCX15007.1"/>
    </source>
</evidence>